<feature type="compositionally biased region" description="Acidic residues" evidence="2">
    <location>
        <begin position="821"/>
        <end position="832"/>
    </location>
</feature>
<evidence type="ECO:0000256" key="1">
    <source>
        <dbReference type="SAM" id="Coils"/>
    </source>
</evidence>
<dbReference type="AlphaFoldDB" id="A0A2N9FZF0"/>
<dbReference type="GO" id="GO:0010073">
    <property type="term" value="P:meristem maintenance"/>
    <property type="evidence" value="ECO:0007669"/>
    <property type="project" value="InterPro"/>
</dbReference>
<dbReference type="InterPro" id="IPR019557">
    <property type="entry name" value="AminoTfrase-like_pln_mobile"/>
</dbReference>
<protein>
    <recommendedName>
        <fullName evidence="3">Aminotransferase-like plant mobile domain-containing protein</fullName>
    </recommendedName>
</protein>
<gene>
    <name evidence="4" type="ORF">FSB_LOCUS20163</name>
</gene>
<dbReference type="PANTHER" id="PTHR46033">
    <property type="entry name" value="PROTEIN MAIN-LIKE 2"/>
    <property type="match status" value="1"/>
</dbReference>
<feature type="compositionally biased region" description="Polar residues" evidence="2">
    <location>
        <begin position="875"/>
        <end position="885"/>
    </location>
</feature>
<accession>A0A2N9FZF0</accession>
<feature type="compositionally biased region" description="Basic and acidic residues" evidence="2">
    <location>
        <begin position="622"/>
        <end position="636"/>
    </location>
</feature>
<feature type="compositionally biased region" description="Low complexity" evidence="2">
    <location>
        <begin position="638"/>
        <end position="648"/>
    </location>
</feature>
<dbReference type="Pfam" id="PF10536">
    <property type="entry name" value="PMD"/>
    <property type="match status" value="1"/>
</dbReference>
<dbReference type="PANTHER" id="PTHR46033:SF16">
    <property type="entry name" value="AMINOTRANSFERASE-LIKE PLANT MOBILE DOMAIN-CONTAINING PROTEIN"/>
    <property type="match status" value="1"/>
</dbReference>
<dbReference type="InterPro" id="IPR044824">
    <property type="entry name" value="MAIN-like"/>
</dbReference>
<feature type="compositionally biased region" description="Basic and acidic residues" evidence="2">
    <location>
        <begin position="655"/>
        <end position="669"/>
    </location>
</feature>
<organism evidence="4">
    <name type="scientific">Fagus sylvatica</name>
    <name type="common">Beechnut</name>
    <dbReference type="NCBI Taxonomy" id="28930"/>
    <lineage>
        <taxon>Eukaryota</taxon>
        <taxon>Viridiplantae</taxon>
        <taxon>Streptophyta</taxon>
        <taxon>Embryophyta</taxon>
        <taxon>Tracheophyta</taxon>
        <taxon>Spermatophyta</taxon>
        <taxon>Magnoliopsida</taxon>
        <taxon>eudicotyledons</taxon>
        <taxon>Gunneridae</taxon>
        <taxon>Pentapetalae</taxon>
        <taxon>rosids</taxon>
        <taxon>fabids</taxon>
        <taxon>Fagales</taxon>
        <taxon>Fagaceae</taxon>
        <taxon>Fagus</taxon>
    </lineage>
</organism>
<sequence length="1207" mass="129871">MAAPNHQPSEYLLWPHYKPTYAPVGPPLQPGSGEELEVPPSAPAASTEAMVDAPMASLPISGESVPVAPSSVSDEAEDPQEGFAAPLIDPWYSSSPLFPPKSVDFSHPVEDWDWTVSGVEPTVDQAWVPGLDEISELLIQKGDLQATPINFDFPLCCFQGLVLTGWTVKSLILIFGIIWWTLEVHWSILISRSCNMFRDTEALRELLRRWCPSTHTFFFSWGELTPTLEDVANHWMLPILGEYSLSNIKLSAAEEEIAAVLKKHSSTRLSGWPSTFINYKKAPIRRAAFILYWLCKCTFGNFPCYSVNTAFIPLAIRISVGHCFPLAPLFLGHLYSQLNLLHDCEIAGDSCFILSTVFNTSALQTSQTSENLPLVYRWVGLKPRDHDLVDALDYEENVLFRPYGDDHPGFTCASIFRKFYGPSPLIRDLKDDDYRSLSYLSTVNPGFLPILSTAGVSFIPYCPQRVQRQFGLDQGIPIGPQETTSCVADLTAFLKSGAFARWGGETTYVLIPGGHRLGFNTPSMGAYWQRLTRSMVDYVIAGRSNKTPMSVHRKPLVSNPYLTPPSQSAISYANSQKLGFAEWDSVRGGWIAYTIHLPGGWRSSVSVVEDRLIMPLKRGKGSKRDAPADPVFERTPKKSAPTASSSKKAPSKKGKGCEARKTRAGKESKSTPLVPSTVEESTGAPSEEPVESTVSPAKKTKVGKESKSTTSVPFAAKESLAAPVEESVEPTVARSKPKRSSPARQTVKKNAASGPPGGQKKASVSSSTDEEEPSAVATPSPSKKKKFTAPSFPLGAAGRTRSKSGPKVAHGSGGSGGDMVVVEDSDVAEEDIVASPVRKDVPQAAAVDQDEDMGKSTTGSSEAGDESMGEEHFSSNDSFFDSTPGSLPEDQIVSAGSTADDDDMSEADDLSMGAAGPAEGELAIVPHAGHDDDIAVDADVDPISFSLPQTVLTGAGFDVSMAHVMEGDSLFLVLPLVLGHVPAGGFVIPSLVVFPKVGSVVDLGVDAAGHDAPIEDAGISVVDTLAGSDHLENIGVDDAVHVSEEIDEVGITGELLPFLREFDARAPNPHPEQFFWSFNGPLVPFGDFWVPNDCLPYLSRLSAGHSDFTKGFKLSIGLGGPMMSLLGSVLAAMDESSLEDVTKTQILAWPNVYLAKGLADEIKALQHQIALLQDSLAELTAYQDAMMSTGGVVPRSERGGSFLRQPP</sequence>
<keyword evidence="1" id="KW-0175">Coiled coil</keyword>
<name>A0A2N9FZF0_FAGSY</name>
<feature type="region of interest" description="Disordered" evidence="2">
    <location>
        <begin position="23"/>
        <end position="48"/>
    </location>
</feature>
<dbReference type="EMBL" id="OIVN01001295">
    <property type="protein sequence ID" value="SPC92281.1"/>
    <property type="molecule type" value="Genomic_DNA"/>
</dbReference>
<evidence type="ECO:0000256" key="2">
    <source>
        <dbReference type="SAM" id="MobiDB-lite"/>
    </source>
</evidence>
<evidence type="ECO:0000259" key="3">
    <source>
        <dbReference type="Pfam" id="PF10536"/>
    </source>
</evidence>
<feature type="coiled-coil region" evidence="1">
    <location>
        <begin position="1155"/>
        <end position="1182"/>
    </location>
</feature>
<evidence type="ECO:0000313" key="4">
    <source>
        <dbReference type="EMBL" id="SPC92281.1"/>
    </source>
</evidence>
<feature type="domain" description="Aminotransferase-like plant mobile" evidence="3">
    <location>
        <begin position="191"/>
        <end position="478"/>
    </location>
</feature>
<reference evidence="4" key="1">
    <citation type="submission" date="2018-02" db="EMBL/GenBank/DDBJ databases">
        <authorList>
            <person name="Cohen D.B."/>
            <person name="Kent A.D."/>
        </authorList>
    </citation>
    <scope>NUCLEOTIDE SEQUENCE</scope>
</reference>
<feature type="compositionally biased region" description="Polar residues" evidence="2">
    <location>
        <begin position="670"/>
        <end position="684"/>
    </location>
</feature>
<proteinExistence type="predicted"/>
<feature type="region of interest" description="Disordered" evidence="2">
    <location>
        <begin position="618"/>
        <end position="914"/>
    </location>
</feature>
<feature type="compositionally biased region" description="Acidic residues" evidence="2">
    <location>
        <begin position="899"/>
        <end position="909"/>
    </location>
</feature>